<reference evidence="3" key="1">
    <citation type="submission" date="2013-03" db="EMBL/GenBank/DDBJ databases">
        <title>The Genome Sequence of Anopheles minimus MINIMUS1.</title>
        <authorList>
            <consortium name="The Broad Institute Genomics Platform"/>
            <person name="Neafsey D.E."/>
            <person name="Walton C."/>
            <person name="Walker B."/>
            <person name="Young S.K."/>
            <person name="Zeng Q."/>
            <person name="Gargeya S."/>
            <person name="Fitzgerald M."/>
            <person name="Haas B."/>
            <person name="Abouelleil A."/>
            <person name="Allen A.W."/>
            <person name="Alvarado L."/>
            <person name="Arachchi H.M."/>
            <person name="Berlin A.M."/>
            <person name="Chapman S.B."/>
            <person name="Gainer-Dewar J."/>
            <person name="Goldberg J."/>
            <person name="Griggs A."/>
            <person name="Gujja S."/>
            <person name="Hansen M."/>
            <person name="Howarth C."/>
            <person name="Imamovic A."/>
            <person name="Ireland A."/>
            <person name="Larimer J."/>
            <person name="McCowan C."/>
            <person name="Murphy C."/>
            <person name="Pearson M."/>
            <person name="Poon T.W."/>
            <person name="Priest M."/>
            <person name="Roberts A."/>
            <person name="Saif S."/>
            <person name="Shea T."/>
            <person name="Sisk P."/>
            <person name="Sykes S."/>
            <person name="Wortman J."/>
            <person name="Nusbaum C."/>
            <person name="Birren B."/>
        </authorList>
    </citation>
    <scope>NUCLEOTIDE SEQUENCE [LARGE SCALE GENOMIC DNA]</scope>
    <source>
        <strain evidence="3">MINIMUS1</strain>
    </source>
</reference>
<dbReference type="STRING" id="112268.A0A182WCG2"/>
<dbReference type="InterPro" id="IPR009832">
    <property type="entry name" value="DUF1397"/>
</dbReference>
<dbReference type="VEuPathDB" id="VectorBase:AMIN008047"/>
<name>A0A182WCG2_9DIPT</name>
<accession>A0A182WCG2</accession>
<feature type="signal peptide" evidence="1">
    <location>
        <begin position="1"/>
        <end position="21"/>
    </location>
</feature>
<reference evidence="2" key="2">
    <citation type="submission" date="2020-05" db="UniProtKB">
        <authorList>
            <consortium name="EnsemblMetazoa"/>
        </authorList>
    </citation>
    <scope>IDENTIFICATION</scope>
    <source>
        <strain evidence="2">MINIMUS1</strain>
    </source>
</reference>
<organism evidence="2 3">
    <name type="scientific">Anopheles minimus</name>
    <dbReference type="NCBI Taxonomy" id="112268"/>
    <lineage>
        <taxon>Eukaryota</taxon>
        <taxon>Metazoa</taxon>
        <taxon>Ecdysozoa</taxon>
        <taxon>Arthropoda</taxon>
        <taxon>Hexapoda</taxon>
        <taxon>Insecta</taxon>
        <taxon>Pterygota</taxon>
        <taxon>Neoptera</taxon>
        <taxon>Endopterygota</taxon>
        <taxon>Diptera</taxon>
        <taxon>Nematocera</taxon>
        <taxon>Culicoidea</taxon>
        <taxon>Culicidae</taxon>
        <taxon>Anophelinae</taxon>
        <taxon>Anopheles</taxon>
    </lineage>
</organism>
<dbReference type="AlphaFoldDB" id="A0A182WCG2"/>
<dbReference type="PANTHER" id="PTHR20997:SF2">
    <property type="entry name" value="EG:BACR42I17.2 PROTEIN-RELATED"/>
    <property type="match status" value="1"/>
</dbReference>
<proteinExistence type="predicted"/>
<evidence type="ECO:0008006" key="4">
    <source>
        <dbReference type="Google" id="ProtNLM"/>
    </source>
</evidence>
<dbReference type="EnsemblMetazoa" id="AMIN008047-RA">
    <property type="protein sequence ID" value="AMIN008047-PA"/>
    <property type="gene ID" value="AMIN008047"/>
</dbReference>
<sequence>MHPKLIVLIIVYIRSHVVTIASPVGNPADSSEESAETGEIVKELQEMCRNNSGSDAAFEQLQASGQLAMLCTFSAVELEPLMADLDTLSNETRKAFFSRYCPQLRNAYSCVGKLVDDFRPCLEEDDFTIVQAISGIVPDAIELVCKNDGDILYKLEEPKYAECLDKVSDSFEECLGFFNNTDDWDISHMTRDQCGQLTGFRQCLQDKLNICKAPDLIDVFDLFYNTLFRMTPCRNYVEIQKVIEVDNNELNSV</sequence>
<dbReference type="PANTHER" id="PTHR20997">
    <property type="entry name" value="EG:BACR42I17.2 PROTEIN-RELATED"/>
    <property type="match status" value="1"/>
</dbReference>
<evidence type="ECO:0000313" key="2">
    <source>
        <dbReference type="EnsemblMetazoa" id="AMIN008047-PA"/>
    </source>
</evidence>
<feature type="chain" id="PRO_5008141135" description="Secreted protein" evidence="1">
    <location>
        <begin position="22"/>
        <end position="253"/>
    </location>
</feature>
<evidence type="ECO:0000313" key="3">
    <source>
        <dbReference type="Proteomes" id="UP000075920"/>
    </source>
</evidence>
<keyword evidence="3" id="KW-1185">Reference proteome</keyword>
<dbReference type="Pfam" id="PF07165">
    <property type="entry name" value="DUF1397"/>
    <property type="match status" value="1"/>
</dbReference>
<evidence type="ECO:0000256" key="1">
    <source>
        <dbReference type="SAM" id="SignalP"/>
    </source>
</evidence>
<protein>
    <recommendedName>
        <fullName evidence="4">Secreted protein</fullName>
    </recommendedName>
</protein>
<keyword evidence="1" id="KW-0732">Signal</keyword>
<dbReference type="Proteomes" id="UP000075920">
    <property type="component" value="Unassembled WGS sequence"/>
</dbReference>